<accession>A0A9D2S6P1</accession>
<name>A0A9D2S6P1_9FIRM</name>
<dbReference type="AlphaFoldDB" id="A0A9D2S6P1"/>
<comment type="caution">
    <text evidence="1">The sequence shown here is derived from an EMBL/GenBank/DDBJ whole genome shotgun (WGS) entry which is preliminary data.</text>
</comment>
<dbReference type="EMBL" id="DWYC01000088">
    <property type="protein sequence ID" value="HJB57946.1"/>
    <property type="molecule type" value="Genomic_DNA"/>
</dbReference>
<gene>
    <name evidence="1" type="ORF">H9714_10385</name>
</gene>
<reference evidence="1" key="2">
    <citation type="submission" date="2021-04" db="EMBL/GenBank/DDBJ databases">
        <authorList>
            <person name="Gilroy R."/>
        </authorList>
    </citation>
    <scope>NUCLEOTIDE SEQUENCE</scope>
    <source>
        <strain evidence="1">CHK189-11263</strain>
    </source>
</reference>
<reference evidence="1" key="1">
    <citation type="journal article" date="2021" name="PeerJ">
        <title>Extensive microbial diversity within the chicken gut microbiome revealed by metagenomics and culture.</title>
        <authorList>
            <person name="Gilroy R."/>
            <person name="Ravi A."/>
            <person name="Getino M."/>
            <person name="Pursley I."/>
            <person name="Horton D.L."/>
            <person name="Alikhan N.F."/>
            <person name="Baker D."/>
            <person name="Gharbi K."/>
            <person name="Hall N."/>
            <person name="Watson M."/>
            <person name="Adriaenssens E.M."/>
            <person name="Foster-Nyarko E."/>
            <person name="Jarju S."/>
            <person name="Secka A."/>
            <person name="Antonio M."/>
            <person name="Oren A."/>
            <person name="Chaudhuri R.R."/>
            <person name="La Ragione R."/>
            <person name="Hildebrand F."/>
            <person name="Pallen M.J."/>
        </authorList>
    </citation>
    <scope>NUCLEOTIDE SEQUENCE</scope>
    <source>
        <strain evidence="1">CHK189-11263</strain>
    </source>
</reference>
<protein>
    <submittedName>
        <fullName evidence="1">Uncharacterized protein</fullName>
    </submittedName>
</protein>
<organism evidence="1 2">
    <name type="scientific">Candidatus Flavonifractor intestinipullorum</name>
    <dbReference type="NCBI Taxonomy" id="2838587"/>
    <lineage>
        <taxon>Bacteria</taxon>
        <taxon>Bacillati</taxon>
        <taxon>Bacillota</taxon>
        <taxon>Clostridia</taxon>
        <taxon>Eubacteriales</taxon>
        <taxon>Oscillospiraceae</taxon>
        <taxon>Flavonifractor</taxon>
    </lineage>
</organism>
<proteinExistence type="predicted"/>
<evidence type="ECO:0000313" key="1">
    <source>
        <dbReference type="EMBL" id="HJB57946.1"/>
    </source>
</evidence>
<evidence type="ECO:0000313" key="2">
    <source>
        <dbReference type="Proteomes" id="UP000824208"/>
    </source>
</evidence>
<dbReference type="Proteomes" id="UP000824208">
    <property type="component" value="Unassembled WGS sequence"/>
</dbReference>
<sequence>MPRAFQCPYFRRASAPRRRVNCSCGALQFPSLQGYLEHTKTYCAANPGWENCTLAQALNEEEMRREAGEKLR</sequence>